<reference evidence="12" key="1">
    <citation type="submission" date="2013-03" db="EMBL/GenBank/DDBJ databases">
        <authorList>
            <person name="Jeffery W."/>
            <person name="Warren W."/>
            <person name="Wilson R.K."/>
        </authorList>
    </citation>
    <scope>NUCLEOTIDE SEQUENCE</scope>
    <source>
        <strain evidence="12">female</strain>
    </source>
</reference>
<dbReference type="GO" id="GO:0003677">
    <property type="term" value="F:DNA binding"/>
    <property type="evidence" value="ECO:0007669"/>
    <property type="project" value="UniProtKB-KW"/>
</dbReference>
<organism evidence="11 12">
    <name type="scientific">Astyanax mexicanus</name>
    <name type="common">Blind cave fish</name>
    <name type="synonym">Astyanax fasciatus mexicanus</name>
    <dbReference type="NCBI Taxonomy" id="7994"/>
    <lineage>
        <taxon>Eukaryota</taxon>
        <taxon>Metazoa</taxon>
        <taxon>Chordata</taxon>
        <taxon>Craniata</taxon>
        <taxon>Vertebrata</taxon>
        <taxon>Euteleostomi</taxon>
        <taxon>Actinopterygii</taxon>
        <taxon>Neopterygii</taxon>
        <taxon>Teleostei</taxon>
        <taxon>Ostariophysi</taxon>
        <taxon>Characiformes</taxon>
        <taxon>Characoidei</taxon>
        <taxon>Acestrorhamphidae</taxon>
        <taxon>Acestrorhamphinae</taxon>
        <taxon>Astyanax</taxon>
    </lineage>
</organism>
<keyword evidence="2" id="KW-0217">Developmental protein</keyword>
<evidence type="ECO:0000259" key="10">
    <source>
        <dbReference type="PROSITE" id="PS50888"/>
    </source>
</evidence>
<dbReference type="InParanoid" id="A0A3B1JE21"/>
<evidence type="ECO:0000256" key="5">
    <source>
        <dbReference type="ARBA" id="ARBA00023125"/>
    </source>
</evidence>
<dbReference type="Ensembl" id="ENSAMXT00000034309.1">
    <property type="protein sequence ID" value="ENSAMXP00000039539.1"/>
    <property type="gene ID" value="ENSAMXG00000032176.1"/>
</dbReference>
<proteinExistence type="predicted"/>
<evidence type="ECO:0000256" key="2">
    <source>
        <dbReference type="ARBA" id="ARBA00022473"/>
    </source>
</evidence>
<dbReference type="PROSITE" id="PS50888">
    <property type="entry name" value="BHLH"/>
    <property type="match status" value="1"/>
</dbReference>
<evidence type="ECO:0000256" key="9">
    <source>
        <dbReference type="SAM" id="MobiDB-lite"/>
    </source>
</evidence>
<dbReference type="InterPro" id="IPR036638">
    <property type="entry name" value="HLH_DNA-bd_sf"/>
</dbReference>
<evidence type="ECO:0000313" key="12">
    <source>
        <dbReference type="Proteomes" id="UP000018467"/>
    </source>
</evidence>
<reference evidence="12" key="2">
    <citation type="journal article" date="2014" name="Nat. Commun.">
        <title>The cavefish genome reveals candidate genes for eye loss.</title>
        <authorList>
            <person name="McGaugh S.E."/>
            <person name="Gross J.B."/>
            <person name="Aken B."/>
            <person name="Blin M."/>
            <person name="Borowsky R."/>
            <person name="Chalopin D."/>
            <person name="Hinaux H."/>
            <person name="Jeffery W.R."/>
            <person name="Keene A."/>
            <person name="Ma L."/>
            <person name="Minx P."/>
            <person name="Murphy D."/>
            <person name="O'Quin K.E."/>
            <person name="Retaux S."/>
            <person name="Rohner N."/>
            <person name="Searle S.M."/>
            <person name="Stahl B.A."/>
            <person name="Tabin C."/>
            <person name="Volff J.N."/>
            <person name="Yoshizawa M."/>
            <person name="Warren W.C."/>
        </authorList>
    </citation>
    <scope>NUCLEOTIDE SEQUENCE [LARGE SCALE GENOMIC DNA]</scope>
    <source>
        <strain evidence="12">female</strain>
    </source>
</reference>
<dbReference type="Proteomes" id="UP000018467">
    <property type="component" value="Unassembled WGS sequence"/>
</dbReference>
<dbReference type="InterPro" id="IPR011598">
    <property type="entry name" value="bHLH_dom"/>
</dbReference>
<feature type="region of interest" description="Disordered" evidence="9">
    <location>
        <begin position="137"/>
        <end position="162"/>
    </location>
</feature>
<evidence type="ECO:0000256" key="1">
    <source>
        <dbReference type="ARBA" id="ARBA00004123"/>
    </source>
</evidence>
<evidence type="ECO:0000256" key="6">
    <source>
        <dbReference type="ARBA" id="ARBA00023163"/>
    </source>
</evidence>
<name>A0A3B1JE21_ASTMX</name>
<dbReference type="InterPro" id="IPR050370">
    <property type="entry name" value="HES_HEY"/>
</dbReference>
<keyword evidence="5" id="KW-0238">DNA-binding</keyword>
<dbReference type="AlphaFoldDB" id="A0A3B1JE21"/>
<keyword evidence="7" id="KW-0539">Nucleus</keyword>
<keyword evidence="4" id="KW-0805">Transcription regulation</keyword>
<comment type="subcellular location">
    <subcellularLocation>
        <location evidence="1">Nucleus</location>
    </subcellularLocation>
</comment>
<comment type="subunit">
    <text evidence="8">Transcription repression requires formation of a complex with a corepressor protein of the Groucho/TLE family.</text>
</comment>
<dbReference type="Gene3D" id="4.10.280.10">
    <property type="entry name" value="Helix-loop-helix DNA-binding domain"/>
    <property type="match status" value="1"/>
</dbReference>
<dbReference type="PANTHER" id="PTHR10985">
    <property type="entry name" value="BASIC HELIX-LOOP-HELIX TRANSCRIPTION FACTOR, HES-RELATED"/>
    <property type="match status" value="1"/>
</dbReference>
<keyword evidence="12" id="KW-1185">Reference proteome</keyword>
<dbReference type="SUPFAM" id="SSF47459">
    <property type="entry name" value="HLH, helix-loop-helix DNA-binding domain"/>
    <property type="match status" value="1"/>
</dbReference>
<protein>
    <submittedName>
        <fullName evidence="11">Hairy-related 1</fullName>
    </submittedName>
</protein>
<dbReference type="Bgee" id="ENSAMXG00000032176">
    <property type="expression patterns" value="Expressed in embryo"/>
</dbReference>
<reference evidence="11" key="3">
    <citation type="submission" date="2025-08" db="UniProtKB">
        <authorList>
            <consortium name="Ensembl"/>
        </authorList>
    </citation>
    <scope>IDENTIFICATION</scope>
</reference>
<dbReference type="FunFam" id="4.10.280.10:FF:000063">
    <property type="entry name" value="transcription factor HES-7 isoform X1"/>
    <property type="match status" value="1"/>
</dbReference>
<feature type="compositionally biased region" description="Pro residues" evidence="9">
    <location>
        <begin position="233"/>
        <end position="247"/>
    </location>
</feature>
<feature type="region of interest" description="Disordered" evidence="9">
    <location>
        <begin position="178"/>
        <end position="280"/>
    </location>
</feature>
<evidence type="ECO:0000256" key="3">
    <source>
        <dbReference type="ARBA" id="ARBA00022491"/>
    </source>
</evidence>
<dbReference type="GeneTree" id="ENSGT00730000111282"/>
<sequence length="280" mass="31733">MGTPKMANRRASKRILKPVIEKKRRDRINQRLDELRTLLLDNTLDSRLQNPKLEKAEILELTVDYIRKRSSIGTESKDSNKDSLDVVAPLPTSRKPRLPCISIHRPNQSPEQQLALHRRISGLHLAPHRLHRLRGTISTRELRPRTTTPPGLAFPPSSQQPLGLRNAGAVLLHRQPPAVPQFVRPPSPPTLTLPHRTPCPRPRHPATPPPPPHTSPSPATSPSPRPYLLYLPIPVPPRPRHPSPSPLPLQSSTWRRPPNLHPAPDRRRRTGPRIPHRFRL</sequence>
<evidence type="ECO:0000256" key="4">
    <source>
        <dbReference type="ARBA" id="ARBA00023015"/>
    </source>
</evidence>
<dbReference type="GO" id="GO:0046983">
    <property type="term" value="F:protein dimerization activity"/>
    <property type="evidence" value="ECO:0007669"/>
    <property type="project" value="InterPro"/>
</dbReference>
<keyword evidence="6" id="KW-0804">Transcription</keyword>
<feature type="compositionally biased region" description="Pro residues" evidence="9">
    <location>
        <begin position="178"/>
        <end position="225"/>
    </location>
</feature>
<dbReference type="CDD" id="cd11462">
    <property type="entry name" value="bHLH-O_HES7"/>
    <property type="match status" value="1"/>
</dbReference>
<feature type="domain" description="BHLH" evidence="10">
    <location>
        <begin position="12"/>
        <end position="69"/>
    </location>
</feature>
<feature type="compositionally biased region" description="Basic residues" evidence="9">
    <location>
        <begin position="266"/>
        <end position="280"/>
    </location>
</feature>
<accession>A0A3B1JE21</accession>
<evidence type="ECO:0000313" key="11">
    <source>
        <dbReference type="Ensembl" id="ENSAMXP00000039539.1"/>
    </source>
</evidence>
<dbReference type="GO" id="GO:0005634">
    <property type="term" value="C:nucleus"/>
    <property type="evidence" value="ECO:0007669"/>
    <property type="project" value="UniProtKB-SubCell"/>
</dbReference>
<dbReference type="SMART" id="SM00353">
    <property type="entry name" value="HLH"/>
    <property type="match status" value="1"/>
</dbReference>
<keyword evidence="3" id="KW-0678">Repressor</keyword>
<evidence type="ECO:0000256" key="7">
    <source>
        <dbReference type="ARBA" id="ARBA00023242"/>
    </source>
</evidence>
<reference evidence="11" key="4">
    <citation type="submission" date="2025-09" db="UniProtKB">
        <authorList>
            <consortium name="Ensembl"/>
        </authorList>
    </citation>
    <scope>IDENTIFICATION</scope>
</reference>
<dbReference type="InterPro" id="IPR032644">
    <property type="entry name" value="HES-7_bHLH-O"/>
</dbReference>
<dbReference type="Pfam" id="PF00010">
    <property type="entry name" value="HLH"/>
    <property type="match status" value="1"/>
</dbReference>
<evidence type="ECO:0000256" key="8">
    <source>
        <dbReference type="ARBA" id="ARBA00023791"/>
    </source>
</evidence>